<evidence type="ECO:0000256" key="1">
    <source>
        <dbReference type="SAM" id="MobiDB-lite"/>
    </source>
</evidence>
<feature type="transmembrane region" description="Helical" evidence="2">
    <location>
        <begin position="33"/>
        <end position="53"/>
    </location>
</feature>
<evidence type="ECO:0000313" key="3">
    <source>
        <dbReference type="EMBL" id="SIT11046.1"/>
    </source>
</evidence>
<reference evidence="4" key="1">
    <citation type="submission" date="2017-01" db="EMBL/GenBank/DDBJ databases">
        <authorList>
            <person name="Varghese N."/>
            <person name="Submissions S."/>
        </authorList>
    </citation>
    <scope>NUCLEOTIDE SEQUENCE [LARGE SCALE GENOMIC DNA]</scope>
    <source>
        <strain evidence="4">DSM 45196</strain>
    </source>
</reference>
<dbReference type="EMBL" id="FTOD01000013">
    <property type="protein sequence ID" value="SIT11046.1"/>
    <property type="molecule type" value="Genomic_DNA"/>
</dbReference>
<protein>
    <submittedName>
        <fullName evidence="3">Uncharacterized protein</fullName>
    </submittedName>
</protein>
<dbReference type="Proteomes" id="UP000186795">
    <property type="component" value="Unassembled WGS sequence"/>
</dbReference>
<organism evidence="3 4">
    <name type="scientific">Kroppenstedtia eburnea</name>
    <dbReference type="NCBI Taxonomy" id="714067"/>
    <lineage>
        <taxon>Bacteria</taxon>
        <taxon>Bacillati</taxon>
        <taxon>Bacillota</taxon>
        <taxon>Bacilli</taxon>
        <taxon>Bacillales</taxon>
        <taxon>Thermoactinomycetaceae</taxon>
        <taxon>Kroppenstedtia</taxon>
    </lineage>
</organism>
<sequence>MFTAKIKGFGSLSSILLVSGGLADRLSLLNFLLGLAQPLHCLLQLLLLLGVHLSSLTLLQLLNLLLGLLQLLLGLLQSLGIGLGLSLLDLLHRLACRLNGLLELLLLLLSLLLHNHRPLIRFWRVAEKDPPTVRVRRKKESYAPQSAKEKNLSDSTGYCLTRRRACRAKYAKKRLTSP</sequence>
<name>A0A1N7PKF8_9BACL</name>
<feature type="transmembrane region" description="Helical" evidence="2">
    <location>
        <begin position="65"/>
        <end position="88"/>
    </location>
</feature>
<keyword evidence="2" id="KW-1133">Transmembrane helix</keyword>
<keyword evidence="4" id="KW-1185">Reference proteome</keyword>
<evidence type="ECO:0000256" key="2">
    <source>
        <dbReference type="SAM" id="Phobius"/>
    </source>
</evidence>
<proteinExistence type="predicted"/>
<dbReference type="AlphaFoldDB" id="A0A1N7PKF8"/>
<feature type="region of interest" description="Disordered" evidence="1">
    <location>
        <begin position="136"/>
        <end position="155"/>
    </location>
</feature>
<keyword evidence="2" id="KW-0812">Transmembrane</keyword>
<accession>A0A1N7PKF8</accession>
<keyword evidence="2" id="KW-0472">Membrane</keyword>
<evidence type="ECO:0000313" key="4">
    <source>
        <dbReference type="Proteomes" id="UP000186795"/>
    </source>
</evidence>
<gene>
    <name evidence="3" type="ORF">SAMN05421790_11313</name>
</gene>